<proteinExistence type="inferred from homology"/>
<dbReference type="InterPro" id="IPR039859">
    <property type="entry name" value="PFA4/ZDH16/20/ERF2-like"/>
</dbReference>
<evidence type="ECO:0000256" key="7">
    <source>
        <dbReference type="RuleBase" id="RU079119"/>
    </source>
</evidence>
<comment type="subcellular location">
    <subcellularLocation>
        <location evidence="1">Membrane</location>
        <topology evidence="1">Multi-pass membrane protein</topology>
    </subcellularLocation>
</comment>
<dbReference type="InterPro" id="IPR001594">
    <property type="entry name" value="Palmitoyltrfase_DHHC"/>
</dbReference>
<dbReference type="GO" id="GO:0016020">
    <property type="term" value="C:membrane"/>
    <property type="evidence" value="ECO:0007669"/>
    <property type="project" value="UniProtKB-SubCell"/>
</dbReference>
<name>A0AAV1VGA7_9STRA</name>
<dbReference type="PROSITE" id="PS50216">
    <property type="entry name" value="DHHC"/>
    <property type="match status" value="1"/>
</dbReference>
<gene>
    <name evidence="9" type="ORF">PM001_LOCUS31129</name>
</gene>
<evidence type="ECO:0000256" key="5">
    <source>
        <dbReference type="ARBA" id="ARBA00023136"/>
    </source>
</evidence>
<keyword evidence="4 7" id="KW-1133">Transmembrane helix</keyword>
<dbReference type="GO" id="GO:0006612">
    <property type="term" value="P:protein targeting to membrane"/>
    <property type="evidence" value="ECO:0007669"/>
    <property type="project" value="TreeGrafter"/>
</dbReference>
<evidence type="ECO:0000259" key="8">
    <source>
        <dbReference type="Pfam" id="PF01529"/>
    </source>
</evidence>
<protein>
    <recommendedName>
        <fullName evidence="7">Palmitoyltransferase</fullName>
        <ecNumber evidence="7">2.3.1.225</ecNumber>
    </recommendedName>
</protein>
<reference evidence="9" key="1">
    <citation type="submission" date="2024-01" db="EMBL/GenBank/DDBJ databases">
        <authorList>
            <person name="Webb A."/>
        </authorList>
    </citation>
    <scope>NUCLEOTIDE SEQUENCE</scope>
    <source>
        <strain evidence="9">Pm1</strain>
    </source>
</reference>
<dbReference type="EMBL" id="CAKLBY020000339">
    <property type="protein sequence ID" value="CAK7945979.1"/>
    <property type="molecule type" value="Genomic_DNA"/>
</dbReference>
<evidence type="ECO:0000256" key="3">
    <source>
        <dbReference type="ARBA" id="ARBA00022692"/>
    </source>
</evidence>
<evidence type="ECO:0000256" key="2">
    <source>
        <dbReference type="ARBA" id="ARBA00022679"/>
    </source>
</evidence>
<comment type="similarity">
    <text evidence="7">Belongs to the DHHC palmitoyltransferase family.</text>
</comment>
<keyword evidence="2 7" id="KW-0808">Transferase</keyword>
<organism evidence="9 10">
    <name type="scientific">Peronospora matthiolae</name>
    <dbReference type="NCBI Taxonomy" id="2874970"/>
    <lineage>
        <taxon>Eukaryota</taxon>
        <taxon>Sar</taxon>
        <taxon>Stramenopiles</taxon>
        <taxon>Oomycota</taxon>
        <taxon>Peronosporomycetes</taxon>
        <taxon>Peronosporales</taxon>
        <taxon>Peronosporaceae</taxon>
        <taxon>Peronospora</taxon>
    </lineage>
</organism>
<evidence type="ECO:0000313" key="10">
    <source>
        <dbReference type="Proteomes" id="UP001162060"/>
    </source>
</evidence>
<comment type="caution">
    <text evidence="9">The sequence shown here is derived from an EMBL/GenBank/DDBJ whole genome shotgun (WGS) entry which is preliminary data.</text>
</comment>
<accession>A0AAV1VGA7</accession>
<comment type="catalytic activity">
    <reaction evidence="7">
        <text>L-cysteinyl-[protein] + hexadecanoyl-CoA = S-hexadecanoyl-L-cysteinyl-[protein] + CoA</text>
        <dbReference type="Rhea" id="RHEA:36683"/>
        <dbReference type="Rhea" id="RHEA-COMP:10131"/>
        <dbReference type="Rhea" id="RHEA-COMP:11032"/>
        <dbReference type="ChEBI" id="CHEBI:29950"/>
        <dbReference type="ChEBI" id="CHEBI:57287"/>
        <dbReference type="ChEBI" id="CHEBI:57379"/>
        <dbReference type="ChEBI" id="CHEBI:74151"/>
        <dbReference type="EC" id="2.3.1.225"/>
    </reaction>
</comment>
<dbReference type="GO" id="GO:0005783">
    <property type="term" value="C:endoplasmic reticulum"/>
    <property type="evidence" value="ECO:0007669"/>
    <property type="project" value="TreeGrafter"/>
</dbReference>
<sequence length="246" mass="27604">MEQIQPGDYDQEALLPVLAQPVNSSDSLACLCCCKFKRLGHGYILYERSDGDGIRTTLLVVGPHWIGVLVTLSVVLLCTGMFLFQHVATMPWYYSLMTLGLCGTTLYYLFQTSCSDPGIVQPLPHKKDESMTRDEREAAELEAKGVAIATIALESPVVRYARDRRLRPTRRRFCDTCSIPQDDSTDHCEDCGVCIAGHDHHCPWMGKCIGRGNKHAFRMFNISWIISVVFVICVAILTNDQEQARK</sequence>
<evidence type="ECO:0000256" key="4">
    <source>
        <dbReference type="ARBA" id="ARBA00022989"/>
    </source>
</evidence>
<dbReference type="Proteomes" id="UP001162060">
    <property type="component" value="Unassembled WGS sequence"/>
</dbReference>
<feature type="domain" description="Palmitoyltransferase DHHC" evidence="8">
    <location>
        <begin position="170"/>
        <end position="238"/>
    </location>
</feature>
<evidence type="ECO:0000256" key="6">
    <source>
        <dbReference type="ARBA" id="ARBA00023315"/>
    </source>
</evidence>
<feature type="transmembrane region" description="Helical" evidence="7">
    <location>
        <begin position="91"/>
        <end position="110"/>
    </location>
</feature>
<dbReference type="EC" id="2.3.1.225" evidence="7"/>
<dbReference type="Pfam" id="PF01529">
    <property type="entry name" value="DHHC"/>
    <property type="match status" value="1"/>
</dbReference>
<evidence type="ECO:0000256" key="1">
    <source>
        <dbReference type="ARBA" id="ARBA00004141"/>
    </source>
</evidence>
<keyword evidence="5 7" id="KW-0472">Membrane</keyword>
<dbReference type="GO" id="GO:0019706">
    <property type="term" value="F:protein-cysteine S-palmitoyltransferase activity"/>
    <property type="evidence" value="ECO:0007669"/>
    <property type="project" value="UniProtKB-EC"/>
</dbReference>
<feature type="transmembrane region" description="Helical" evidence="7">
    <location>
        <begin position="217"/>
        <end position="237"/>
    </location>
</feature>
<dbReference type="PANTHER" id="PTHR22883">
    <property type="entry name" value="ZINC FINGER DHHC DOMAIN CONTAINING PROTEIN"/>
    <property type="match status" value="1"/>
</dbReference>
<keyword evidence="3 7" id="KW-0812">Transmembrane</keyword>
<comment type="domain">
    <text evidence="7">The DHHC domain is required for palmitoyltransferase activity.</text>
</comment>
<evidence type="ECO:0000313" key="9">
    <source>
        <dbReference type="EMBL" id="CAK7945979.1"/>
    </source>
</evidence>
<feature type="transmembrane region" description="Helical" evidence="7">
    <location>
        <begin position="65"/>
        <end position="84"/>
    </location>
</feature>
<dbReference type="AlphaFoldDB" id="A0AAV1VGA7"/>
<keyword evidence="6 7" id="KW-0012">Acyltransferase</keyword>
<dbReference type="GO" id="GO:0005794">
    <property type="term" value="C:Golgi apparatus"/>
    <property type="evidence" value="ECO:0007669"/>
    <property type="project" value="TreeGrafter"/>
</dbReference>